<dbReference type="PATRIC" id="fig|1341156.4.peg.1903"/>
<dbReference type="EMBL" id="JEOB01000002">
    <property type="protein sequence ID" value="EXM40183.1"/>
    <property type="molecule type" value="Genomic_DNA"/>
</dbReference>
<dbReference type="Proteomes" id="UP000021369">
    <property type="component" value="Unassembled WGS sequence"/>
</dbReference>
<dbReference type="AlphaFoldDB" id="A0A011W037"/>
<organism evidence="1 2">
    <name type="scientific">Ruminococcus albus SY3</name>
    <dbReference type="NCBI Taxonomy" id="1341156"/>
    <lineage>
        <taxon>Bacteria</taxon>
        <taxon>Bacillati</taxon>
        <taxon>Bacillota</taxon>
        <taxon>Clostridia</taxon>
        <taxon>Eubacteriales</taxon>
        <taxon>Oscillospiraceae</taxon>
        <taxon>Ruminococcus</taxon>
    </lineage>
</organism>
<reference evidence="1 2" key="1">
    <citation type="submission" date="2013-06" db="EMBL/GenBank/DDBJ databases">
        <title>Rumen cellulosomics: divergent fiber-degrading strategies revealed by comparative genome-wide analysis of six Ruminococcal strains.</title>
        <authorList>
            <person name="Dassa B."/>
            <person name="Borovok I."/>
            <person name="Lamed R."/>
            <person name="Flint H."/>
            <person name="Yeoman C.J."/>
            <person name="White B."/>
            <person name="Bayer E.A."/>
        </authorList>
    </citation>
    <scope>NUCLEOTIDE SEQUENCE [LARGE SCALE GENOMIC DNA]</scope>
    <source>
        <strain evidence="1 2">SY3</strain>
    </source>
</reference>
<protein>
    <submittedName>
        <fullName evidence="1">Uncharacterized protein</fullName>
    </submittedName>
</protein>
<comment type="caution">
    <text evidence="1">The sequence shown here is derived from an EMBL/GenBank/DDBJ whole genome shotgun (WGS) entry which is preliminary data.</text>
</comment>
<dbReference type="OrthoDB" id="1821147at2"/>
<evidence type="ECO:0000313" key="1">
    <source>
        <dbReference type="EMBL" id="EXM40183.1"/>
    </source>
</evidence>
<evidence type="ECO:0000313" key="2">
    <source>
        <dbReference type="Proteomes" id="UP000021369"/>
    </source>
</evidence>
<name>A0A011W037_RUMAL</name>
<proteinExistence type="predicted"/>
<gene>
    <name evidence="1" type="ORF">RASY3_07445</name>
</gene>
<keyword evidence="2" id="KW-1185">Reference proteome</keyword>
<accession>A0A011W037</accession>
<dbReference type="RefSeq" id="WP_037286520.1">
    <property type="nucleotide sequence ID" value="NZ_JEOB01000002.1"/>
</dbReference>
<sequence>MNKQQVYENIEIARKYLETYHLLIPDDDVLFDCYCLPSLRWKAFYAQVYMVNGIWRANCAYTHYADHLGAESYSVHFTDIEKAEHPAKTTDIICKTIFPAPNIINTLSEYANYVTSIERFENKGTVIDGIAAGIRLFQNGDIIHDILLIDPEKPEPLLDAICSFSDMI</sequence>